<evidence type="ECO:0000256" key="4">
    <source>
        <dbReference type="ARBA" id="ARBA00023295"/>
    </source>
</evidence>
<dbReference type="PIRSF" id="PIRSF036289">
    <property type="entry name" value="Glycosyl_hydrolase_malt_phosph"/>
    <property type="match status" value="1"/>
</dbReference>
<reference evidence="10" key="1">
    <citation type="submission" date="2022-10" db="EMBL/GenBank/DDBJ databases">
        <title>The complete genomes of actinobacterial strains from the NBC collection.</title>
        <authorList>
            <person name="Joergensen T.S."/>
            <person name="Alvarez Arevalo M."/>
            <person name="Sterndorff E.B."/>
            <person name="Faurdal D."/>
            <person name="Vuksanovic O."/>
            <person name="Mourched A.-S."/>
            <person name="Charusanti P."/>
            <person name="Shaw S."/>
            <person name="Blin K."/>
            <person name="Weber T."/>
        </authorList>
    </citation>
    <scope>NUCLEOTIDE SEQUENCE</scope>
    <source>
        <strain evidence="10">NBC_00008</strain>
    </source>
</reference>
<dbReference type="Gene3D" id="2.70.98.40">
    <property type="entry name" value="Glycoside hydrolase, family 65, N-terminal domain"/>
    <property type="match status" value="1"/>
</dbReference>
<keyword evidence="4" id="KW-0326">Glycosidase</keyword>
<dbReference type="SUPFAM" id="SSF74650">
    <property type="entry name" value="Galactose mutarotase-like"/>
    <property type="match status" value="1"/>
</dbReference>
<proteinExistence type="inferred from homology"/>
<dbReference type="InterPro" id="IPR012341">
    <property type="entry name" value="6hp_glycosidase-like_sf"/>
</dbReference>
<comment type="similarity">
    <text evidence="1">Belongs to the glycosyl hydrolase 65 family.</text>
</comment>
<dbReference type="Pfam" id="PF03636">
    <property type="entry name" value="Glyco_hydro_65N"/>
    <property type="match status" value="1"/>
</dbReference>
<evidence type="ECO:0000256" key="5">
    <source>
        <dbReference type="PIRSR" id="PIRSR036289-50"/>
    </source>
</evidence>
<evidence type="ECO:0000256" key="3">
    <source>
        <dbReference type="ARBA" id="ARBA00022679"/>
    </source>
</evidence>
<evidence type="ECO:0000313" key="10">
    <source>
        <dbReference type="EMBL" id="WTW73383.1"/>
    </source>
</evidence>
<feature type="active site" description="Proton donor" evidence="5">
    <location>
        <position position="488"/>
    </location>
</feature>
<dbReference type="InterPro" id="IPR017045">
    <property type="entry name" value="Malt_Pase/Glycosyl_Hdrlase"/>
</dbReference>
<dbReference type="PANTHER" id="PTHR11051">
    <property type="entry name" value="GLYCOSYL HYDROLASE-RELATED"/>
    <property type="match status" value="1"/>
</dbReference>
<dbReference type="SUPFAM" id="SSF48208">
    <property type="entry name" value="Six-hairpin glycosidases"/>
    <property type="match status" value="1"/>
</dbReference>
<evidence type="ECO:0000259" key="8">
    <source>
        <dbReference type="Pfam" id="PF03633"/>
    </source>
</evidence>
<dbReference type="Pfam" id="PF03632">
    <property type="entry name" value="Glyco_hydro_65m"/>
    <property type="match status" value="1"/>
</dbReference>
<dbReference type="InterPro" id="IPR005195">
    <property type="entry name" value="Glyco_hydro_65_M"/>
</dbReference>
<dbReference type="InterPro" id="IPR005196">
    <property type="entry name" value="Glyco_hydro_65_N"/>
</dbReference>
<name>A0AAU2W091_9ACTN</name>
<dbReference type="InterPro" id="IPR011013">
    <property type="entry name" value="Gal_mutarotase_sf_dom"/>
</dbReference>
<dbReference type="GO" id="GO:0030246">
    <property type="term" value="F:carbohydrate binding"/>
    <property type="evidence" value="ECO:0007669"/>
    <property type="project" value="InterPro"/>
</dbReference>
<dbReference type="InterPro" id="IPR037018">
    <property type="entry name" value="GH65_N"/>
</dbReference>
<keyword evidence="4" id="KW-0378">Hydrolase</keyword>
<evidence type="ECO:0000259" key="7">
    <source>
        <dbReference type="Pfam" id="PF03632"/>
    </source>
</evidence>
<dbReference type="InterPro" id="IPR008928">
    <property type="entry name" value="6-hairpin_glycosidase_sf"/>
</dbReference>
<dbReference type="Pfam" id="PF03633">
    <property type="entry name" value="Glyco_hydro_65C"/>
    <property type="match status" value="1"/>
</dbReference>
<feature type="region of interest" description="Disordered" evidence="6">
    <location>
        <begin position="1"/>
        <end position="22"/>
    </location>
</feature>
<keyword evidence="2" id="KW-0328">Glycosyltransferase</keyword>
<dbReference type="EMBL" id="CP108313">
    <property type="protein sequence ID" value="WTW73383.1"/>
    <property type="molecule type" value="Genomic_DNA"/>
</dbReference>
<dbReference type="GO" id="GO:0016757">
    <property type="term" value="F:glycosyltransferase activity"/>
    <property type="evidence" value="ECO:0007669"/>
    <property type="project" value="UniProtKB-KW"/>
</dbReference>
<protein>
    <submittedName>
        <fullName evidence="10">Uncharacterized protein</fullName>
    </submittedName>
</protein>
<gene>
    <name evidence="10" type="ORF">OG398_36675</name>
</gene>
<dbReference type="Gene3D" id="2.60.420.10">
    <property type="entry name" value="Maltose phosphorylase, domain 3"/>
    <property type="match status" value="1"/>
</dbReference>
<dbReference type="Gene3D" id="1.50.10.10">
    <property type="match status" value="1"/>
</dbReference>
<evidence type="ECO:0000256" key="6">
    <source>
        <dbReference type="SAM" id="MobiDB-lite"/>
    </source>
</evidence>
<dbReference type="GO" id="GO:0004553">
    <property type="term" value="F:hydrolase activity, hydrolyzing O-glycosyl compounds"/>
    <property type="evidence" value="ECO:0007669"/>
    <property type="project" value="TreeGrafter"/>
</dbReference>
<dbReference type="PANTHER" id="PTHR11051:SF8">
    <property type="entry name" value="PROTEIN-GLUCOSYLGALACTOSYLHYDROXYLYSINE GLUCOSIDASE"/>
    <property type="match status" value="1"/>
</dbReference>
<sequence>MTVAANTQEGSQDTPPHWSLPVTAANPRQAAFTEALLHLANGQQGLRIPLDIDDPHSEPGFFLREVYDTGVGVDREIVNLPHPLGLRVRHGCEQLRSDGPVTRTLDLRDGVVRARTTLAEPGGRQLVLSTVTAVHATRPAVGVMQGTLHVPPGMSGLTLDLFWDNTRGNAYLGGAVPELAMAHTVVDSVTRHGNAVELDCHLIGTGTRVLLTAETRCEHVARRIPLTEFRRWGQTLLLDTATAKGADTPEGGEIVLPFEVVWRATSTPDADDEALGASVDELLEEHRAEWHRRWQAHDITIDGDPVAQEAVRYCLFQLLQHELPVRASAITPARGLSGCYHSGATFFDTELHKDAFWSWTIPEVAAAHLVFRHDHLAEAQEFARQTGFAGARFPEATNDAGRENGPHRLLDYPENRDITEWSVREVLHNSADVAYAVRRYHQVSGDTAFLASRGAELVLETARFAASVFTWDDTAQAHVVRSVMGPDEYHYHVGNNYFTNAMLCWNLTYALALLEGTEGMSVRQAHTAADHIKLTPDETRHWRKVAASVMLPPPLEGNIPAQHEGYAVLPDCPPRAPGRGPSARLTDEERALADDLMPFPTKLVKQADILLLAHLLPDAFAPATLASAYDYYEPRTAHESSLSAAPHGVVAARLGRTEAAHAFLLRASRYNLDYTPREDYRNGLHLSAYAGAWQILVEGLLGVTPVDQDTLALDPRLPAAWRQLTVPLTYQGRRVVVSVRDGHPTVEVLTGAPLRVRVNGAPQR</sequence>
<evidence type="ECO:0000259" key="9">
    <source>
        <dbReference type="Pfam" id="PF03636"/>
    </source>
</evidence>
<dbReference type="InterPro" id="IPR005194">
    <property type="entry name" value="Glyco_hydro_65_C"/>
</dbReference>
<feature type="domain" description="Glycoside hydrolase family 65 N-terminal" evidence="9">
    <location>
        <begin position="26"/>
        <end position="217"/>
    </location>
</feature>
<accession>A0AAU2W091</accession>
<keyword evidence="3" id="KW-0808">Transferase</keyword>
<feature type="domain" description="Glycoside hydrolase family 65 central catalytic" evidence="7">
    <location>
        <begin position="312"/>
        <end position="694"/>
    </location>
</feature>
<feature type="domain" description="Glycoside hydrolase family 65 C-terminal" evidence="8">
    <location>
        <begin position="707"/>
        <end position="762"/>
    </location>
</feature>
<evidence type="ECO:0000256" key="1">
    <source>
        <dbReference type="ARBA" id="ARBA00006768"/>
    </source>
</evidence>
<feature type="compositionally biased region" description="Polar residues" evidence="6">
    <location>
        <begin position="1"/>
        <end position="14"/>
    </location>
</feature>
<dbReference type="AlphaFoldDB" id="A0AAU2W091"/>
<dbReference type="GO" id="GO:0005975">
    <property type="term" value="P:carbohydrate metabolic process"/>
    <property type="evidence" value="ECO:0007669"/>
    <property type="project" value="InterPro"/>
</dbReference>
<organism evidence="10">
    <name type="scientific">Streptomyces sp. NBC_00008</name>
    <dbReference type="NCBI Taxonomy" id="2903610"/>
    <lineage>
        <taxon>Bacteria</taxon>
        <taxon>Bacillati</taxon>
        <taxon>Actinomycetota</taxon>
        <taxon>Actinomycetes</taxon>
        <taxon>Kitasatosporales</taxon>
        <taxon>Streptomycetaceae</taxon>
        <taxon>Streptomyces</taxon>
    </lineage>
</organism>
<evidence type="ECO:0000256" key="2">
    <source>
        <dbReference type="ARBA" id="ARBA00022676"/>
    </source>
</evidence>